<feature type="compositionally biased region" description="Low complexity" evidence="1">
    <location>
        <begin position="238"/>
        <end position="251"/>
    </location>
</feature>
<feature type="region of interest" description="Disordered" evidence="1">
    <location>
        <begin position="230"/>
        <end position="251"/>
    </location>
</feature>
<dbReference type="EMBL" id="JAZGLY010000003">
    <property type="protein sequence ID" value="MEE6186936.1"/>
    <property type="molecule type" value="Genomic_DNA"/>
</dbReference>
<organism evidence="3 4">
    <name type="scientific">Niabella digestorum</name>
    <dbReference type="NCBI Taxonomy" id="3117701"/>
    <lineage>
        <taxon>Bacteria</taxon>
        <taxon>Pseudomonadati</taxon>
        <taxon>Bacteroidota</taxon>
        <taxon>Chitinophagia</taxon>
        <taxon>Chitinophagales</taxon>
        <taxon>Chitinophagaceae</taxon>
        <taxon>Niabella</taxon>
    </lineage>
</organism>
<comment type="caution">
    <text evidence="3">The sequence shown here is derived from an EMBL/GenBank/DDBJ whole genome shotgun (WGS) entry which is preliminary data.</text>
</comment>
<evidence type="ECO:0000313" key="3">
    <source>
        <dbReference type="EMBL" id="MEE6186936.1"/>
    </source>
</evidence>
<evidence type="ECO:0000256" key="1">
    <source>
        <dbReference type="SAM" id="MobiDB-lite"/>
    </source>
</evidence>
<protein>
    <submittedName>
        <fullName evidence="3">Uncharacterized protein</fullName>
    </submittedName>
</protein>
<dbReference type="RefSeq" id="WP_330974345.1">
    <property type="nucleotide sequence ID" value="NZ_JAZGLY010000003.1"/>
</dbReference>
<feature type="signal peptide" evidence="2">
    <location>
        <begin position="1"/>
        <end position="21"/>
    </location>
</feature>
<sequence length="251" mass="27700">MKKKFLLMLFFSASVYSITYAQTSVAPEIPKNYKPQPKELLPMPKELTDADIFPVLGKYELIDEEGNVSIVSVALDQENKGLVWVNGLPQGKFRADLRVSPAIYKIPEQKTLQNDIDGEVVASVNTDTEGDVATTDARYSGKTLKGGALLYDSVTNKMYVNLGAKYNEDNPIAVFPELNTEMVSDAQDQDADATVAVTAENKKEKKVTKKEVEEKSITYVLNKIAQDNVQEDDVVVPDGAENNGNDNDNEQ</sequence>
<keyword evidence="4" id="KW-1185">Reference proteome</keyword>
<reference evidence="3 4" key="1">
    <citation type="submission" date="2024-01" db="EMBL/GenBank/DDBJ databases">
        <title>Niabella digestum sp. nov., isolated from waste digestion system.</title>
        <authorList>
            <person name="Zhang L."/>
        </authorList>
    </citation>
    <scope>NUCLEOTIDE SEQUENCE [LARGE SCALE GENOMIC DNA]</scope>
    <source>
        <strain evidence="3 4">A18</strain>
    </source>
</reference>
<keyword evidence="2" id="KW-0732">Signal</keyword>
<proteinExistence type="predicted"/>
<feature type="chain" id="PRO_5045687493" evidence="2">
    <location>
        <begin position="22"/>
        <end position="251"/>
    </location>
</feature>
<name>A0ABU7RG67_9BACT</name>
<accession>A0ABU7RG67</accession>
<dbReference type="Proteomes" id="UP001357452">
    <property type="component" value="Unassembled WGS sequence"/>
</dbReference>
<gene>
    <name evidence="3" type="ORF">V2H41_06590</name>
</gene>
<evidence type="ECO:0000256" key="2">
    <source>
        <dbReference type="SAM" id="SignalP"/>
    </source>
</evidence>
<evidence type="ECO:0000313" key="4">
    <source>
        <dbReference type="Proteomes" id="UP001357452"/>
    </source>
</evidence>